<gene>
    <name evidence="1" type="ORF">EVC04_182</name>
</gene>
<accession>A0A7S5RJH5</accession>
<name>A0A7S5RJH5_9CAUD</name>
<evidence type="ECO:0000313" key="2">
    <source>
        <dbReference type="Proteomes" id="UP000615696"/>
    </source>
</evidence>
<organism evidence="1 2">
    <name type="scientific">Rhizobium phage RHph_I1_9</name>
    <dbReference type="NCBI Taxonomy" id="2509729"/>
    <lineage>
        <taxon>Viruses</taxon>
        <taxon>Duplodnaviria</taxon>
        <taxon>Heunggongvirae</taxon>
        <taxon>Uroviricota</taxon>
        <taxon>Caudoviricetes</taxon>
        <taxon>Pootjesviridae</taxon>
        <taxon>Staniewskivirinae</taxon>
        <taxon>Trinifflemingvirus</taxon>
        <taxon>Trinifflemingvirus I19</taxon>
    </lineage>
</organism>
<proteinExistence type="predicted"/>
<sequence length="51" mass="6153">MREFIEQMRFFMSFIKEDYVHAVLSEALETMERGDFPCRPIRGPVKKETKK</sequence>
<evidence type="ECO:0000313" key="1">
    <source>
        <dbReference type="EMBL" id="QIG73619.1"/>
    </source>
</evidence>
<reference evidence="1 2" key="1">
    <citation type="submission" date="2020-01" db="EMBL/GenBank/DDBJ databases">
        <title>Patterns of diversity and host range of bacteriophage communities associated with bean-nodulatin bacteria.</title>
        <authorList>
            <person name="Vann Cauwenberghe J."/>
            <person name="Santamaria R.I."/>
            <person name="Bustos P."/>
            <person name="Juarez S."/>
            <person name="Gonzalez V."/>
        </authorList>
    </citation>
    <scope>NUCLEOTIDE SEQUENCE [LARGE SCALE GENOMIC DNA]</scope>
    <source>
        <strain evidence="2">RHph</strain>
    </source>
</reference>
<dbReference type="EMBL" id="MN988532">
    <property type="protein sequence ID" value="QIG73619.1"/>
    <property type="molecule type" value="Genomic_DNA"/>
</dbReference>
<dbReference type="Proteomes" id="UP000615696">
    <property type="component" value="Segment"/>
</dbReference>
<protein>
    <submittedName>
        <fullName evidence="1">Uncharacterized protein</fullName>
    </submittedName>
</protein>
<keyword evidence="2" id="KW-1185">Reference proteome</keyword>